<evidence type="ECO:0000256" key="6">
    <source>
        <dbReference type="SAM" id="Coils"/>
    </source>
</evidence>
<feature type="region of interest" description="Disordered" evidence="7">
    <location>
        <begin position="469"/>
        <end position="499"/>
    </location>
</feature>
<evidence type="ECO:0000313" key="10">
    <source>
        <dbReference type="EMBL" id="KIJ44159.1"/>
    </source>
</evidence>
<keyword evidence="5" id="KW-0690">Ribosome biogenesis</keyword>
<evidence type="ECO:0000259" key="8">
    <source>
        <dbReference type="Pfam" id="PF03914"/>
    </source>
</evidence>
<comment type="function">
    <text evidence="5">Required for synthesis of 60S ribosomal subunits and the transport of pre-ribosomes from the nucleoplasm to the cytoplasm.</text>
</comment>
<dbReference type="Proteomes" id="UP000054279">
    <property type="component" value="Unassembled WGS sequence"/>
</dbReference>
<accession>A0A0C9VAZ9</accession>
<comment type="similarity">
    <text evidence="2 5">Belongs to the CBF/MAK21 family.</text>
</comment>
<proteinExistence type="inferred from homology"/>
<dbReference type="GO" id="GO:0042254">
    <property type="term" value="P:ribosome biogenesis"/>
    <property type="evidence" value="ECO:0007669"/>
    <property type="project" value="UniProtKB-KW"/>
</dbReference>
<keyword evidence="3 6" id="KW-0175">Coiled coil</keyword>
<dbReference type="HOGENOM" id="CLU_012441_0_0_1"/>
<keyword evidence="11" id="KW-1185">Reference proteome</keyword>
<evidence type="ECO:0000256" key="1">
    <source>
        <dbReference type="ARBA" id="ARBA00004604"/>
    </source>
</evidence>
<feature type="compositionally biased region" description="Acidic residues" evidence="7">
    <location>
        <begin position="49"/>
        <end position="61"/>
    </location>
</feature>
<dbReference type="AlphaFoldDB" id="A0A0C9VAZ9"/>
<reference evidence="10 11" key="1">
    <citation type="submission" date="2014-06" db="EMBL/GenBank/DDBJ databases">
        <title>Evolutionary Origins and Diversification of the Mycorrhizal Mutualists.</title>
        <authorList>
            <consortium name="DOE Joint Genome Institute"/>
            <consortium name="Mycorrhizal Genomics Consortium"/>
            <person name="Kohler A."/>
            <person name="Kuo A."/>
            <person name="Nagy L.G."/>
            <person name="Floudas D."/>
            <person name="Copeland A."/>
            <person name="Barry K.W."/>
            <person name="Cichocki N."/>
            <person name="Veneault-Fourrey C."/>
            <person name="LaButti K."/>
            <person name="Lindquist E.A."/>
            <person name="Lipzen A."/>
            <person name="Lundell T."/>
            <person name="Morin E."/>
            <person name="Murat C."/>
            <person name="Riley R."/>
            <person name="Ohm R."/>
            <person name="Sun H."/>
            <person name="Tunlid A."/>
            <person name="Henrissat B."/>
            <person name="Grigoriev I.V."/>
            <person name="Hibbett D.S."/>
            <person name="Martin F."/>
        </authorList>
    </citation>
    <scope>NUCLEOTIDE SEQUENCE [LARGE SCALE GENOMIC DNA]</scope>
    <source>
        <strain evidence="10 11">SS14</strain>
    </source>
</reference>
<dbReference type="InterPro" id="IPR016903">
    <property type="entry name" value="Nucleolar_cplx-assoc_3"/>
</dbReference>
<evidence type="ECO:0000256" key="5">
    <source>
        <dbReference type="PIRNR" id="PIRNR028977"/>
    </source>
</evidence>
<feature type="region of interest" description="Disordered" evidence="7">
    <location>
        <begin position="1"/>
        <end position="61"/>
    </location>
</feature>
<dbReference type="EMBL" id="KN837119">
    <property type="protein sequence ID" value="KIJ44159.1"/>
    <property type="molecule type" value="Genomic_DNA"/>
</dbReference>
<dbReference type="OrthoDB" id="10263597at2759"/>
<comment type="subcellular location">
    <subcellularLocation>
        <location evidence="1 5">Nucleus</location>
        <location evidence="1 5">Nucleolus</location>
    </subcellularLocation>
</comment>
<sequence>MVAPSKRTSQFGNPPSKKRKVGVTKPAPKATKGKQHAFDRLTIPIPERPEEDDENALSDQDIEFFREHTGAGNFLQNIDRAGLARSKKETKRLHELSKPVRTAPKADDLPSVDSHSEDEGEWSNNSPNPYSSEGETDFDDTDLYDQHTDSDEEQSYERKPRASAPEERNTKLSRLPIKLPDGRIVDTGERTFKKDETESEEEAPRPIQRPERKVEDVATGARFGRPAVAAILSSSSSRQRLQMAKEQIAGICQDILADPENSLGLLRRLHSFSLPSIVSPNSEKPIPNDPLIRRLAMLSQLAVLKDVIPGYRIRSLSEAEKAEKVSQMVAKTREWEQGLVSVYQSYLRSLEKEIKGKSLDSRKTEFAELALRSMCTLLKEATHFNFRTNLISTTVMRLSKRSWNNMSDLCLETLISVFKEDITGVPSLEIVRLLNRMIKERKFAVHPNALGCLSYLRLRSELGGIRASETKAENDEKPKAESRSKLDRKRAKGKKVEAPHLSKKARKVLKERKEIEGEMQEATAEVDREEKANMQTETLKLLFVLYFRILKAPDWTPLLPAALEGISRYAHMVNVDFFKDLMQVLKELINRPPFGTEEEDMELQESHNDIIVRHKLLCIVTAFELLTGQGESLNIDLRDFVVYLYALIPSIALHSNVEKNPESGSKSVKQQSIADIFFHALKLAFPSRTGGSRTPVRSAAFAKRLLTACLSLPTRTTLRCLQFIEGLMVNEPKLQAMLSSEDRTADGLYRPDLDDPEVANPFATSFWELSHLANSHSDLIIREKAKELVMFTGA</sequence>
<feature type="compositionally biased region" description="Basic and acidic residues" evidence="7">
    <location>
        <begin position="92"/>
        <end position="108"/>
    </location>
</feature>
<feature type="compositionally biased region" description="Basic and acidic residues" evidence="7">
    <location>
        <begin position="469"/>
        <end position="485"/>
    </location>
</feature>
<dbReference type="GO" id="GO:0006270">
    <property type="term" value="P:DNA replication initiation"/>
    <property type="evidence" value="ECO:0007669"/>
    <property type="project" value="TreeGrafter"/>
</dbReference>
<feature type="domain" description="Nucleolar complex-associated protein 3 N-terminal" evidence="9">
    <location>
        <begin position="244"/>
        <end position="346"/>
    </location>
</feature>
<dbReference type="InterPro" id="IPR011501">
    <property type="entry name" value="Noc3_N"/>
</dbReference>
<evidence type="ECO:0000313" key="11">
    <source>
        <dbReference type="Proteomes" id="UP000054279"/>
    </source>
</evidence>
<gene>
    <name evidence="10" type="ORF">M422DRAFT_60254</name>
</gene>
<dbReference type="Pfam" id="PF07540">
    <property type="entry name" value="NOC3p"/>
    <property type="match status" value="1"/>
</dbReference>
<feature type="compositionally biased region" description="Polar residues" evidence="7">
    <location>
        <begin position="122"/>
        <end position="133"/>
    </location>
</feature>
<evidence type="ECO:0000256" key="7">
    <source>
        <dbReference type="SAM" id="MobiDB-lite"/>
    </source>
</evidence>
<evidence type="ECO:0000256" key="2">
    <source>
        <dbReference type="ARBA" id="ARBA00007797"/>
    </source>
</evidence>
<evidence type="ECO:0000259" key="9">
    <source>
        <dbReference type="Pfam" id="PF07540"/>
    </source>
</evidence>
<dbReference type="PIRSF" id="PIRSF028977">
    <property type="entry name" value="Nucleolar_complex_p3"/>
    <property type="match status" value="1"/>
</dbReference>
<dbReference type="InterPro" id="IPR005612">
    <property type="entry name" value="CCAAT-binding_factor"/>
</dbReference>
<dbReference type="GO" id="GO:0005730">
    <property type="term" value="C:nucleolus"/>
    <property type="evidence" value="ECO:0007669"/>
    <property type="project" value="UniProtKB-SubCell"/>
</dbReference>
<feature type="domain" description="CCAAT-binding factor" evidence="8">
    <location>
        <begin position="616"/>
        <end position="775"/>
    </location>
</feature>
<dbReference type="PANTHER" id="PTHR14428:SF5">
    <property type="entry name" value="NUCLEOLAR COMPLEX PROTEIN 3 HOMOLOG"/>
    <property type="match status" value="1"/>
</dbReference>
<evidence type="ECO:0000256" key="4">
    <source>
        <dbReference type="ARBA" id="ARBA00023242"/>
    </source>
</evidence>
<keyword evidence="4" id="KW-0539">Nucleus</keyword>
<feature type="compositionally biased region" description="Basic and acidic residues" evidence="7">
    <location>
        <begin position="144"/>
        <end position="170"/>
    </location>
</feature>
<feature type="region of interest" description="Disordered" evidence="7">
    <location>
        <begin position="85"/>
        <end position="217"/>
    </location>
</feature>
<feature type="compositionally biased region" description="Polar residues" evidence="7">
    <location>
        <begin position="1"/>
        <end position="13"/>
    </location>
</feature>
<feature type="compositionally biased region" description="Basic and acidic residues" evidence="7">
    <location>
        <begin position="180"/>
        <end position="216"/>
    </location>
</feature>
<dbReference type="PANTHER" id="PTHR14428">
    <property type="entry name" value="NUCLEOLAR COMPLEX PROTEIN 3"/>
    <property type="match status" value="1"/>
</dbReference>
<dbReference type="Pfam" id="PF03914">
    <property type="entry name" value="CBF"/>
    <property type="match status" value="1"/>
</dbReference>
<organism evidence="10 11">
    <name type="scientific">Sphaerobolus stellatus (strain SS14)</name>
    <dbReference type="NCBI Taxonomy" id="990650"/>
    <lineage>
        <taxon>Eukaryota</taxon>
        <taxon>Fungi</taxon>
        <taxon>Dikarya</taxon>
        <taxon>Basidiomycota</taxon>
        <taxon>Agaricomycotina</taxon>
        <taxon>Agaricomycetes</taxon>
        <taxon>Phallomycetidae</taxon>
        <taxon>Geastrales</taxon>
        <taxon>Sphaerobolaceae</taxon>
        <taxon>Sphaerobolus</taxon>
    </lineage>
</organism>
<name>A0A0C9VAZ9_SPHS4</name>
<dbReference type="GO" id="GO:0003682">
    <property type="term" value="F:chromatin binding"/>
    <property type="evidence" value="ECO:0007669"/>
    <property type="project" value="TreeGrafter"/>
</dbReference>
<feature type="compositionally biased region" description="Acidic residues" evidence="7">
    <location>
        <begin position="134"/>
        <end position="143"/>
    </location>
</feature>
<evidence type="ECO:0000256" key="3">
    <source>
        <dbReference type="ARBA" id="ARBA00023054"/>
    </source>
</evidence>
<protein>
    <recommendedName>
        <fullName evidence="5">Nucleolar complex-associated protein 3</fullName>
    </recommendedName>
</protein>
<feature type="coiled-coil region" evidence="6">
    <location>
        <begin position="505"/>
        <end position="539"/>
    </location>
</feature>